<dbReference type="Proteomes" id="UP000182998">
    <property type="component" value="Unassembled WGS sequence"/>
</dbReference>
<keyword evidence="2 5" id="KW-0813">Transport</keyword>
<feature type="binding site" evidence="6">
    <location>
        <position position="320"/>
    </location>
    <ligand>
        <name>spermidine</name>
        <dbReference type="ChEBI" id="CHEBI:57834"/>
    </ligand>
</feature>
<feature type="binding site" evidence="6">
    <location>
        <begin position="161"/>
        <end position="164"/>
    </location>
    <ligand>
        <name>spermidine</name>
        <dbReference type="ChEBI" id="CHEBI:57834"/>
    </ligand>
</feature>
<dbReference type="Proteomes" id="UP000032414">
    <property type="component" value="Chromosome I"/>
</dbReference>
<evidence type="ECO:0000256" key="4">
    <source>
        <dbReference type="ARBA" id="ARBA00022764"/>
    </source>
</evidence>
<comment type="similarity">
    <text evidence="5">Belongs to the bacterial solute-binding protein PotD/PotF family.</text>
</comment>
<dbReference type="GO" id="GO:0015846">
    <property type="term" value="P:polyamine transport"/>
    <property type="evidence" value="ECO:0007669"/>
    <property type="project" value="InterPro"/>
</dbReference>
<reference evidence="7" key="2">
    <citation type="submission" date="2014-09" db="EMBL/GenBank/DDBJ databases">
        <authorList>
            <person name="GOMEZ-VALERO Laura"/>
        </authorList>
    </citation>
    <scope>NUCLEOTIDE SEQUENCE</scope>
    <source>
        <strain evidence="7">ATCC33218</strain>
    </source>
</reference>
<dbReference type="EMBL" id="FMVN01000007">
    <property type="protein sequence ID" value="SCY38366.1"/>
    <property type="molecule type" value="Genomic_DNA"/>
</dbReference>
<dbReference type="STRING" id="451.B6N58_05755"/>
<dbReference type="Pfam" id="PF13416">
    <property type="entry name" value="SBP_bac_8"/>
    <property type="match status" value="1"/>
</dbReference>
<evidence type="ECO:0000256" key="1">
    <source>
        <dbReference type="ARBA" id="ARBA00004418"/>
    </source>
</evidence>
<dbReference type="EMBL" id="LN614830">
    <property type="protein sequence ID" value="CEG61344.1"/>
    <property type="molecule type" value="Genomic_DNA"/>
</dbReference>
<dbReference type="PATRIC" id="fig|451.8.peg.1164"/>
<accession>A0A098GFU1</accession>
<keyword evidence="4 5" id="KW-0574">Periplasm</keyword>
<dbReference type="OrthoDB" id="9769319at2"/>
<dbReference type="AlphaFoldDB" id="A0A098GFU1"/>
<evidence type="ECO:0000256" key="2">
    <source>
        <dbReference type="ARBA" id="ARBA00022448"/>
    </source>
</evidence>
<proteinExistence type="inferred from homology"/>
<name>A0A098GFU1_LEGMI</name>
<evidence type="ECO:0000313" key="10">
    <source>
        <dbReference type="Proteomes" id="UP000182998"/>
    </source>
</evidence>
<dbReference type="CDD" id="cd13590">
    <property type="entry name" value="PBP2_PotD_PotF_like"/>
    <property type="match status" value="1"/>
</dbReference>
<dbReference type="KEGG" id="tmc:LMI_2060"/>
<comment type="function">
    <text evidence="5">Required for the activity of the bacterial periplasmic transport system of putrescine.</text>
</comment>
<protein>
    <recommendedName>
        <fullName evidence="5">Putrescine-binding periplasmic protein</fullName>
    </recommendedName>
</protein>
<dbReference type="PIRSF" id="PIRSF019574">
    <property type="entry name" value="Periplasmic_polyamine_BP"/>
    <property type="match status" value="1"/>
</dbReference>
<evidence type="ECO:0000256" key="5">
    <source>
        <dbReference type="PIRNR" id="PIRNR019574"/>
    </source>
</evidence>
<reference evidence="8 10" key="3">
    <citation type="submission" date="2016-10" db="EMBL/GenBank/DDBJ databases">
        <authorList>
            <person name="Varghese N."/>
            <person name="Submissions S."/>
        </authorList>
    </citation>
    <scope>NUCLEOTIDE SEQUENCE [LARGE SCALE GENOMIC DNA]</scope>
    <source>
        <strain evidence="8 10">ATCC 33218</strain>
    </source>
</reference>
<dbReference type="InterPro" id="IPR001188">
    <property type="entry name" value="Sperm_putr-bd"/>
</dbReference>
<dbReference type="SUPFAM" id="SSF53850">
    <property type="entry name" value="Periplasmic binding protein-like II"/>
    <property type="match status" value="1"/>
</dbReference>
<dbReference type="RefSeq" id="WP_045099604.1">
    <property type="nucleotide sequence ID" value="NZ_CP020614.1"/>
</dbReference>
<dbReference type="GO" id="GO:0042597">
    <property type="term" value="C:periplasmic space"/>
    <property type="evidence" value="ECO:0007669"/>
    <property type="project" value="UniProtKB-SubCell"/>
</dbReference>
<gene>
    <name evidence="7" type="primary">potD-B</name>
    <name evidence="7" type="ORF">LMI_2060</name>
    <name evidence="8" type="ORF">SAMN02982997_01554</name>
</gene>
<dbReference type="GO" id="GO:0019808">
    <property type="term" value="F:polyamine binding"/>
    <property type="evidence" value="ECO:0007669"/>
    <property type="project" value="InterPro"/>
</dbReference>
<dbReference type="PANTHER" id="PTHR30222">
    <property type="entry name" value="SPERMIDINE/PUTRESCINE-BINDING PERIPLASMIC PROTEIN"/>
    <property type="match status" value="1"/>
</dbReference>
<keyword evidence="10" id="KW-1185">Reference proteome</keyword>
<evidence type="ECO:0000313" key="9">
    <source>
        <dbReference type="Proteomes" id="UP000032414"/>
    </source>
</evidence>
<sequence length="342" mass="38998">MTRFILVLFFALVSTTLFANRVVNVYIWGGEIPKKLLQDFENETGITVHLSTYDSNETMYAKLKASGKSIYDVILPSAYFVERMRNQGMLTPLDHKLLPNLANIDSRFSNNDYDPGNQYSAPLIWGATGIFYNKSQVKDAPKTWQDLWQTRWRNQLMLLDDSREAFSIALMSLGYNPNDKDPEHIEQAYARLLELVPNIKLFASDSIQAIMIDEDAIAGVAWNGDAFKAQAENPKINFSYPDEGFVIWVDCLAIPTDPPHPKEAYEFINFMFKPESSVKIALLEGAAITNAKGRALLPKAINDNPIVYPSEETLKHAYLQRDLGEETLELYNKYWQQFKLAF</sequence>
<organism evidence="7 9">
    <name type="scientific">Legionella micdadei</name>
    <name type="common">Tatlockia micdadei</name>
    <dbReference type="NCBI Taxonomy" id="451"/>
    <lineage>
        <taxon>Bacteria</taxon>
        <taxon>Pseudomonadati</taxon>
        <taxon>Pseudomonadota</taxon>
        <taxon>Gammaproteobacteria</taxon>
        <taxon>Legionellales</taxon>
        <taxon>Legionellaceae</taxon>
        <taxon>Legionella</taxon>
    </lineage>
</organism>
<comment type="subcellular location">
    <subcellularLocation>
        <location evidence="1 5">Periplasm</location>
    </subcellularLocation>
</comment>
<keyword evidence="3" id="KW-0732">Signal</keyword>
<reference evidence="9" key="1">
    <citation type="submission" date="2014-09" db="EMBL/GenBank/DDBJ databases">
        <authorList>
            <person name="Gomez-Valero L."/>
        </authorList>
    </citation>
    <scope>NUCLEOTIDE SEQUENCE [LARGE SCALE GENOMIC DNA]</scope>
    <source>
        <strain evidence="9">ATCC33218</strain>
    </source>
</reference>
<evidence type="ECO:0000313" key="7">
    <source>
        <dbReference type="EMBL" id="CEG61344.1"/>
    </source>
</evidence>
<evidence type="ECO:0000256" key="3">
    <source>
        <dbReference type="ARBA" id="ARBA00022729"/>
    </source>
</evidence>
<dbReference type="Gene3D" id="3.40.190.10">
    <property type="entry name" value="Periplasmic binding protein-like II"/>
    <property type="match status" value="2"/>
</dbReference>
<evidence type="ECO:0000313" key="8">
    <source>
        <dbReference type="EMBL" id="SCY38366.1"/>
    </source>
</evidence>
<feature type="binding site" evidence="6">
    <location>
        <position position="79"/>
    </location>
    <ligand>
        <name>spermidine</name>
        <dbReference type="ChEBI" id="CHEBI:57834"/>
    </ligand>
</feature>
<dbReference type="PANTHER" id="PTHR30222:SF17">
    <property type="entry name" value="SPERMIDINE_PUTRESCINE-BINDING PERIPLASMIC PROTEIN"/>
    <property type="match status" value="1"/>
</dbReference>
<dbReference type="InterPro" id="IPR006059">
    <property type="entry name" value="SBP"/>
</dbReference>
<evidence type="ECO:0000256" key="6">
    <source>
        <dbReference type="PIRSR" id="PIRSR019574-1"/>
    </source>
</evidence>
<dbReference type="HOGENOM" id="CLU_026974_1_3_6"/>
<dbReference type="PRINTS" id="PR00909">
    <property type="entry name" value="SPERMDNBNDNG"/>
</dbReference>